<dbReference type="Proteomes" id="UP000494106">
    <property type="component" value="Unassembled WGS sequence"/>
</dbReference>
<reference evidence="2 3" key="1">
    <citation type="submission" date="2020-04" db="EMBL/GenBank/DDBJ databases">
        <authorList>
            <person name="Wallbank WR R."/>
            <person name="Pardo Diaz C."/>
            <person name="Kozak K."/>
            <person name="Martin S."/>
            <person name="Jiggins C."/>
            <person name="Moest M."/>
            <person name="Warren A I."/>
            <person name="Byers J.R.P. K."/>
            <person name="Montejo-Kovacevich G."/>
            <person name="Yen C E."/>
        </authorList>
    </citation>
    <scope>NUCLEOTIDE SEQUENCE [LARGE SCALE GENOMIC DNA]</scope>
</reference>
<keyword evidence="3" id="KW-1185">Reference proteome</keyword>
<dbReference type="Pfam" id="PF06585">
    <property type="entry name" value="JHBP"/>
    <property type="match status" value="1"/>
</dbReference>
<accession>A0A8S0ZVV0</accession>
<dbReference type="SMART" id="SM00700">
    <property type="entry name" value="JHBP"/>
    <property type="match status" value="1"/>
</dbReference>
<dbReference type="AlphaFoldDB" id="A0A8S0ZVV0"/>
<comment type="caution">
    <text evidence="2">The sequence shown here is derived from an EMBL/GenBank/DDBJ whole genome shotgun (WGS) entry which is preliminary data.</text>
</comment>
<proteinExistence type="predicted"/>
<keyword evidence="1" id="KW-0732">Signal</keyword>
<dbReference type="InterPro" id="IPR010562">
    <property type="entry name" value="Haemolymph_juvenile_hormone-bd"/>
</dbReference>
<name>A0A8S0ZVV0_ARCPL</name>
<dbReference type="EMBL" id="CADEBC010000494">
    <property type="protein sequence ID" value="CAB3237753.1"/>
    <property type="molecule type" value="Genomic_DNA"/>
</dbReference>
<dbReference type="OrthoDB" id="6854146at2759"/>
<evidence type="ECO:0000313" key="2">
    <source>
        <dbReference type="EMBL" id="CAB3237753.1"/>
    </source>
</evidence>
<evidence type="ECO:0000256" key="1">
    <source>
        <dbReference type="SAM" id="SignalP"/>
    </source>
</evidence>
<evidence type="ECO:0000313" key="3">
    <source>
        <dbReference type="Proteomes" id="UP000494106"/>
    </source>
</evidence>
<dbReference type="Gene3D" id="3.15.10.30">
    <property type="entry name" value="Haemolymph juvenile hormone binding protein"/>
    <property type="match status" value="1"/>
</dbReference>
<protein>
    <submittedName>
        <fullName evidence="2">Uncharacterized protein</fullName>
    </submittedName>
</protein>
<dbReference type="InterPro" id="IPR038606">
    <property type="entry name" value="To_sf"/>
</dbReference>
<sequence length="253" mass="29278">MYISKSLWLLLALISTCAAHGCKKICVLDNLECVTRGGFDVYKNVVKGVKGLLKPIDPLYINEIDGVIESVKYKLTNITMKGLKDCTVTKLKLNVTDSTFKQYLSCPKLMSHFHFKADENSNSPALRLKYYATITAYDYDILNLGKYSIFVKAHENRPHFFILNHETKTHIKGKLVFELSDSCVMDSRIANETETYMNQHWKETEHSLHSYIVKQAMDILINNIDIYIRAYDMGEVLPLHKPLIRKKWWLVHQ</sequence>
<gene>
    <name evidence="2" type="ORF">APLA_LOCUS7106</name>
</gene>
<organism evidence="2 3">
    <name type="scientific">Arctia plantaginis</name>
    <name type="common">Wood tiger moth</name>
    <name type="synonym">Phalaena plantaginis</name>
    <dbReference type="NCBI Taxonomy" id="874455"/>
    <lineage>
        <taxon>Eukaryota</taxon>
        <taxon>Metazoa</taxon>
        <taxon>Ecdysozoa</taxon>
        <taxon>Arthropoda</taxon>
        <taxon>Hexapoda</taxon>
        <taxon>Insecta</taxon>
        <taxon>Pterygota</taxon>
        <taxon>Neoptera</taxon>
        <taxon>Endopterygota</taxon>
        <taxon>Lepidoptera</taxon>
        <taxon>Glossata</taxon>
        <taxon>Ditrysia</taxon>
        <taxon>Noctuoidea</taxon>
        <taxon>Erebidae</taxon>
        <taxon>Arctiinae</taxon>
        <taxon>Arctia</taxon>
    </lineage>
</organism>
<feature type="signal peptide" evidence="1">
    <location>
        <begin position="1"/>
        <end position="19"/>
    </location>
</feature>
<feature type="chain" id="PRO_5035792622" evidence="1">
    <location>
        <begin position="20"/>
        <end position="253"/>
    </location>
</feature>